<evidence type="ECO:0000313" key="3">
    <source>
        <dbReference type="Proteomes" id="UP000306630"/>
    </source>
</evidence>
<accession>A0A4S2FWS9</accession>
<gene>
    <name evidence="2" type="ORF">E5333_08585</name>
</gene>
<sequence length="328" mass="35448">MTRPMTYVLIATASASLLMSCNKDDIIQSGESGNTPEGNFRPSLPTSSEMSTHVYEWTPAPGQFINESTMTESIAGELTPEAAAAWAEQRLSERLFVSLGAFGGYIVVGFDHSIPSSDGDYDFAIMGNSYFNTSSGTGGSNEPGIVYVMQDTNGNGKPDDTWYELRGSETEKEGTIQDYAVTYSRPDAPGLAVSWTDSQGNSGTVDYLGFVHKQDYYYPAWVKSDTYTLKGTCLAARTSQDTSSGLWNNSAFGWGYADNMGSDNISLSYGPQCNRFRISDAMNVDGSQARLAYIDFIKVQTGVNSKAGGLGEVSTEIFGFIDLSLAKQ</sequence>
<dbReference type="Proteomes" id="UP000306630">
    <property type="component" value="Unassembled WGS sequence"/>
</dbReference>
<evidence type="ECO:0008006" key="4">
    <source>
        <dbReference type="Google" id="ProtNLM"/>
    </source>
</evidence>
<protein>
    <recommendedName>
        <fullName evidence="4">PKD domain-containing protein</fullName>
    </recommendedName>
</protein>
<feature type="region of interest" description="Disordered" evidence="1">
    <location>
        <begin position="28"/>
        <end position="47"/>
    </location>
</feature>
<reference evidence="2 3" key="1">
    <citation type="submission" date="2019-04" db="EMBL/GenBank/DDBJ databases">
        <title>Microbes associate with the intestines of laboratory mice.</title>
        <authorList>
            <person name="Navarre W."/>
            <person name="Wong E."/>
            <person name="Huang K."/>
            <person name="Tropini C."/>
            <person name="Ng K."/>
            <person name="Yu B."/>
        </authorList>
    </citation>
    <scope>NUCLEOTIDE SEQUENCE [LARGE SCALE GENOMIC DNA]</scope>
    <source>
        <strain evidence="2 3">NM06_A21</strain>
    </source>
</reference>
<dbReference type="AlphaFoldDB" id="A0A4S2FWS9"/>
<evidence type="ECO:0000256" key="1">
    <source>
        <dbReference type="SAM" id="MobiDB-lite"/>
    </source>
</evidence>
<comment type="caution">
    <text evidence="2">The sequence shown here is derived from an EMBL/GenBank/DDBJ whole genome shotgun (WGS) entry which is preliminary data.</text>
</comment>
<organism evidence="2 3">
    <name type="scientific">Muribaculum intestinale</name>
    <dbReference type="NCBI Taxonomy" id="1796646"/>
    <lineage>
        <taxon>Bacteria</taxon>
        <taxon>Pseudomonadati</taxon>
        <taxon>Bacteroidota</taxon>
        <taxon>Bacteroidia</taxon>
        <taxon>Bacteroidales</taxon>
        <taxon>Muribaculaceae</taxon>
        <taxon>Muribaculum</taxon>
    </lineage>
</organism>
<dbReference type="PROSITE" id="PS51257">
    <property type="entry name" value="PROKAR_LIPOPROTEIN"/>
    <property type="match status" value="1"/>
</dbReference>
<name>A0A4S2FWS9_9BACT</name>
<dbReference type="EMBL" id="SRYD01000030">
    <property type="protein sequence ID" value="TGY73748.1"/>
    <property type="molecule type" value="Genomic_DNA"/>
</dbReference>
<dbReference type="RefSeq" id="WP_135993381.1">
    <property type="nucleotide sequence ID" value="NZ_CAQNPO010000003.1"/>
</dbReference>
<proteinExistence type="predicted"/>
<evidence type="ECO:0000313" key="2">
    <source>
        <dbReference type="EMBL" id="TGY73748.1"/>
    </source>
</evidence>